<accession>A0A318TXQ8</accession>
<reference evidence="2 3" key="1">
    <citation type="submission" date="2018-06" db="EMBL/GenBank/DDBJ databases">
        <title>Genomic Encyclopedia of Archaeal and Bacterial Type Strains, Phase II (KMG-II): from individual species to whole genera.</title>
        <authorList>
            <person name="Goeker M."/>
        </authorList>
    </citation>
    <scope>NUCLEOTIDE SEQUENCE [LARGE SCALE GENOMIC DNA]</scope>
    <source>
        <strain evidence="2 3">KACC 16626</strain>
    </source>
</reference>
<keyword evidence="3" id="KW-1185">Reference proteome</keyword>
<dbReference type="PROSITE" id="PS51257">
    <property type="entry name" value="PROKAR_LIPOPROTEIN"/>
    <property type="match status" value="1"/>
</dbReference>
<evidence type="ECO:0000256" key="1">
    <source>
        <dbReference type="SAM" id="SignalP"/>
    </source>
</evidence>
<dbReference type="RefSeq" id="WP_107931559.1">
    <property type="nucleotide sequence ID" value="NZ_CP085009.1"/>
</dbReference>
<evidence type="ECO:0000313" key="2">
    <source>
        <dbReference type="EMBL" id="PYF08547.1"/>
    </source>
</evidence>
<comment type="caution">
    <text evidence="2">The sequence shown here is derived from an EMBL/GenBank/DDBJ whole genome shotgun (WGS) entry which is preliminary data.</text>
</comment>
<proteinExistence type="predicted"/>
<organism evidence="2 3">
    <name type="scientific">Ureibacillus chungkukjangi</name>
    <dbReference type="NCBI Taxonomy" id="1202712"/>
    <lineage>
        <taxon>Bacteria</taxon>
        <taxon>Bacillati</taxon>
        <taxon>Bacillota</taxon>
        <taxon>Bacilli</taxon>
        <taxon>Bacillales</taxon>
        <taxon>Caryophanaceae</taxon>
        <taxon>Ureibacillus</taxon>
    </lineage>
</organism>
<evidence type="ECO:0008006" key="4">
    <source>
        <dbReference type="Google" id="ProtNLM"/>
    </source>
</evidence>
<dbReference type="Proteomes" id="UP000247416">
    <property type="component" value="Unassembled WGS sequence"/>
</dbReference>
<feature type="signal peptide" evidence="1">
    <location>
        <begin position="1"/>
        <end position="20"/>
    </location>
</feature>
<feature type="chain" id="PRO_5039509277" description="Lipoprotein" evidence="1">
    <location>
        <begin position="21"/>
        <end position="136"/>
    </location>
</feature>
<dbReference type="AlphaFoldDB" id="A0A318TXQ8"/>
<keyword evidence="1" id="KW-0732">Signal</keyword>
<dbReference type="OrthoDB" id="2742190at2"/>
<gene>
    <name evidence="2" type="ORF">BJ095_102314</name>
</gene>
<evidence type="ECO:0000313" key="3">
    <source>
        <dbReference type="Proteomes" id="UP000247416"/>
    </source>
</evidence>
<name>A0A318TXQ8_9BACL</name>
<dbReference type="EMBL" id="QJTJ01000002">
    <property type="protein sequence ID" value="PYF08547.1"/>
    <property type="molecule type" value="Genomic_DNA"/>
</dbReference>
<protein>
    <recommendedName>
        <fullName evidence="4">Lipoprotein</fullName>
    </recommendedName>
</protein>
<sequence>MKKIILFVLTTLLLTACVNNDVKLEAKVTDFEDSGFRNNNNQLIILVEDGILVSSGTVHLLYEEPKMSDIDEVLEKENAESGPSFLKIYNQGKIETKGSKYYVTLDDNISLEFEKTGERIIKDSNGVEYYTEEYSK</sequence>